<organism evidence="4 5">
    <name type="scientific">Paenibacillus solisilvae</name>
    <dbReference type="NCBI Taxonomy" id="2486751"/>
    <lineage>
        <taxon>Bacteria</taxon>
        <taxon>Bacillati</taxon>
        <taxon>Bacillota</taxon>
        <taxon>Bacilli</taxon>
        <taxon>Bacillales</taxon>
        <taxon>Paenibacillaceae</taxon>
        <taxon>Paenibacillus</taxon>
    </lineage>
</organism>
<dbReference type="PROSITE" id="PS01081">
    <property type="entry name" value="HTH_TETR_1"/>
    <property type="match status" value="1"/>
</dbReference>
<dbReference type="InterPro" id="IPR009057">
    <property type="entry name" value="Homeodomain-like_sf"/>
</dbReference>
<protein>
    <submittedName>
        <fullName evidence="4">TetR/AcrR family transcriptional regulator</fullName>
    </submittedName>
</protein>
<dbReference type="InterPro" id="IPR023772">
    <property type="entry name" value="DNA-bd_HTH_TetR-type_CS"/>
</dbReference>
<evidence type="ECO:0000256" key="1">
    <source>
        <dbReference type="ARBA" id="ARBA00023125"/>
    </source>
</evidence>
<dbReference type="Proteomes" id="UP001596047">
    <property type="component" value="Unassembled WGS sequence"/>
</dbReference>
<dbReference type="InterPro" id="IPR050624">
    <property type="entry name" value="HTH-type_Tx_Regulator"/>
</dbReference>
<evidence type="ECO:0000259" key="3">
    <source>
        <dbReference type="PROSITE" id="PS50977"/>
    </source>
</evidence>
<dbReference type="PANTHER" id="PTHR43479:SF22">
    <property type="entry name" value="TRANSCRIPTIONAL REGULATOR, TETR FAMILY"/>
    <property type="match status" value="1"/>
</dbReference>
<dbReference type="Gene3D" id="1.10.10.60">
    <property type="entry name" value="Homeodomain-like"/>
    <property type="match status" value="1"/>
</dbReference>
<name>A0ABW0W4T8_9BACL</name>
<keyword evidence="5" id="KW-1185">Reference proteome</keyword>
<evidence type="ECO:0000313" key="5">
    <source>
        <dbReference type="Proteomes" id="UP001596047"/>
    </source>
</evidence>
<feature type="DNA-binding region" description="H-T-H motif" evidence="2">
    <location>
        <begin position="25"/>
        <end position="44"/>
    </location>
</feature>
<dbReference type="Gene3D" id="1.10.357.10">
    <property type="entry name" value="Tetracycline Repressor, domain 2"/>
    <property type="match status" value="1"/>
</dbReference>
<keyword evidence="1 2" id="KW-0238">DNA-binding</keyword>
<dbReference type="PANTHER" id="PTHR43479">
    <property type="entry name" value="ACREF/ENVCD OPERON REPRESSOR-RELATED"/>
    <property type="match status" value="1"/>
</dbReference>
<sequence>MQTKKRQIIEAAIICFSEKGYRGTSIQDIADSLGIAKGSMYFYFKSKEDLLRSICKYYMEAIVKQAQAIAESSLTPEEKLLKLVTLSYEQYEKNKGFITILMQERFDLNEEIHELIVKVRRIGLLASRSIICELYGPEAEPYACDAAVMFHAFIDGYLGFVILENKQFDLERLAGFVMNRLDELMCGMISKSSDIILGTEILEQWSASADDELSGGKSGVAALIESIHATVSKAALPANTIEEIISALQVIETEFEKAEPQPVVIKGMLSFLKSMKAAGLKKQLDKLEAYVLDLI</sequence>
<dbReference type="PRINTS" id="PR00455">
    <property type="entry name" value="HTHTETR"/>
</dbReference>
<comment type="caution">
    <text evidence="4">The sequence shown here is derived from an EMBL/GenBank/DDBJ whole genome shotgun (WGS) entry which is preliminary data.</text>
</comment>
<dbReference type="InterPro" id="IPR001647">
    <property type="entry name" value="HTH_TetR"/>
</dbReference>
<reference evidence="5" key="1">
    <citation type="journal article" date="2019" name="Int. J. Syst. Evol. Microbiol.">
        <title>The Global Catalogue of Microorganisms (GCM) 10K type strain sequencing project: providing services to taxonomists for standard genome sequencing and annotation.</title>
        <authorList>
            <consortium name="The Broad Institute Genomics Platform"/>
            <consortium name="The Broad Institute Genome Sequencing Center for Infectious Disease"/>
            <person name="Wu L."/>
            <person name="Ma J."/>
        </authorList>
    </citation>
    <scope>NUCLEOTIDE SEQUENCE [LARGE SCALE GENOMIC DNA]</scope>
    <source>
        <strain evidence="5">CGMCC 1.3240</strain>
    </source>
</reference>
<proteinExistence type="predicted"/>
<evidence type="ECO:0000313" key="4">
    <source>
        <dbReference type="EMBL" id="MFC5652059.1"/>
    </source>
</evidence>
<dbReference type="PROSITE" id="PS50977">
    <property type="entry name" value="HTH_TETR_2"/>
    <property type="match status" value="1"/>
</dbReference>
<dbReference type="Pfam" id="PF00440">
    <property type="entry name" value="TetR_N"/>
    <property type="match status" value="1"/>
</dbReference>
<dbReference type="RefSeq" id="WP_379190696.1">
    <property type="nucleotide sequence ID" value="NZ_JBHSOW010000091.1"/>
</dbReference>
<feature type="domain" description="HTH tetR-type" evidence="3">
    <location>
        <begin position="2"/>
        <end position="62"/>
    </location>
</feature>
<gene>
    <name evidence="4" type="ORF">ACFPYJ_23675</name>
</gene>
<dbReference type="EMBL" id="JBHSOW010000091">
    <property type="protein sequence ID" value="MFC5652059.1"/>
    <property type="molecule type" value="Genomic_DNA"/>
</dbReference>
<evidence type="ECO:0000256" key="2">
    <source>
        <dbReference type="PROSITE-ProRule" id="PRU00335"/>
    </source>
</evidence>
<dbReference type="SUPFAM" id="SSF46689">
    <property type="entry name" value="Homeodomain-like"/>
    <property type="match status" value="1"/>
</dbReference>
<accession>A0ABW0W4T8</accession>